<evidence type="ECO:0000256" key="8">
    <source>
        <dbReference type="ARBA" id="ARBA00023136"/>
    </source>
</evidence>
<dbReference type="GO" id="GO:0015627">
    <property type="term" value="C:type II protein secretion system complex"/>
    <property type="evidence" value="ECO:0007669"/>
    <property type="project" value="InterPro"/>
</dbReference>
<evidence type="ECO:0000256" key="3">
    <source>
        <dbReference type="ARBA" id="ARBA00022475"/>
    </source>
</evidence>
<dbReference type="AlphaFoldDB" id="A0A3B0WD24"/>
<reference evidence="10" key="1">
    <citation type="submission" date="2018-06" db="EMBL/GenBank/DDBJ databases">
        <authorList>
            <person name="Zhirakovskaya E."/>
        </authorList>
    </citation>
    <scope>NUCLEOTIDE SEQUENCE</scope>
</reference>
<evidence type="ECO:0000313" key="10">
    <source>
        <dbReference type="EMBL" id="VAW48607.1"/>
    </source>
</evidence>
<protein>
    <recommendedName>
        <fullName evidence="11">General secretion pathway protein M</fullName>
    </recommendedName>
</protein>
<dbReference type="GO" id="GO:0005886">
    <property type="term" value="C:plasma membrane"/>
    <property type="evidence" value="ECO:0007669"/>
    <property type="project" value="UniProtKB-SubCell"/>
</dbReference>
<dbReference type="InterPro" id="IPR007690">
    <property type="entry name" value="T2SS_GspM"/>
</dbReference>
<dbReference type="EMBL" id="UOFC01000219">
    <property type="protein sequence ID" value="VAW48607.1"/>
    <property type="molecule type" value="Genomic_DNA"/>
</dbReference>
<dbReference type="SUPFAM" id="SSF103054">
    <property type="entry name" value="General secretion pathway protein M, EpsM"/>
    <property type="match status" value="1"/>
</dbReference>
<evidence type="ECO:0008006" key="11">
    <source>
        <dbReference type="Google" id="ProtNLM"/>
    </source>
</evidence>
<keyword evidence="6" id="KW-0653">Protein transport</keyword>
<keyword evidence="8 9" id="KW-0472">Membrane</keyword>
<evidence type="ECO:0000256" key="6">
    <source>
        <dbReference type="ARBA" id="ARBA00022927"/>
    </source>
</evidence>
<keyword evidence="2" id="KW-0813">Transport</keyword>
<evidence type="ECO:0000256" key="4">
    <source>
        <dbReference type="ARBA" id="ARBA00022519"/>
    </source>
</evidence>
<dbReference type="GO" id="GO:0015628">
    <property type="term" value="P:protein secretion by the type II secretion system"/>
    <property type="evidence" value="ECO:0007669"/>
    <property type="project" value="InterPro"/>
</dbReference>
<keyword evidence="5 9" id="KW-0812">Transmembrane</keyword>
<dbReference type="InterPro" id="IPR023229">
    <property type="entry name" value="T2SS_M_periplasmic_sf"/>
</dbReference>
<proteinExistence type="predicted"/>
<name>A0A3B0WD24_9ZZZZ</name>
<evidence type="ECO:0000256" key="7">
    <source>
        <dbReference type="ARBA" id="ARBA00022989"/>
    </source>
</evidence>
<dbReference type="Gene3D" id="3.30.1360.100">
    <property type="entry name" value="General secretion pathway protein M, EpsM"/>
    <property type="match status" value="1"/>
</dbReference>
<keyword evidence="4" id="KW-0997">Cell inner membrane</keyword>
<evidence type="ECO:0000256" key="2">
    <source>
        <dbReference type="ARBA" id="ARBA00022448"/>
    </source>
</evidence>
<gene>
    <name evidence="10" type="ORF">MNBD_GAMMA03-87</name>
</gene>
<feature type="transmembrane region" description="Helical" evidence="9">
    <location>
        <begin position="20"/>
        <end position="38"/>
    </location>
</feature>
<accession>A0A3B0WD24</accession>
<keyword evidence="7 9" id="KW-1133">Transmembrane helix</keyword>
<sequence length="161" mass="18539">MSLQNNPMWTQLAEREKQLVIGLVIFLVIMAFYALVWAPIHNQYTQQKAALQKAETEWLWLVEQAPKVMRSSQTNYLASNSKTTLMDSLQKSLRQQNLLQFTEGLKLTNRGVKVHFEEVDAPRLFRWISALEQQGLTAKSMKLTPLEEGVTQAELLYETAQ</sequence>
<evidence type="ECO:0000256" key="9">
    <source>
        <dbReference type="SAM" id="Phobius"/>
    </source>
</evidence>
<keyword evidence="3" id="KW-1003">Cell membrane</keyword>
<organism evidence="10">
    <name type="scientific">hydrothermal vent metagenome</name>
    <dbReference type="NCBI Taxonomy" id="652676"/>
    <lineage>
        <taxon>unclassified sequences</taxon>
        <taxon>metagenomes</taxon>
        <taxon>ecological metagenomes</taxon>
    </lineage>
</organism>
<comment type="subcellular location">
    <subcellularLocation>
        <location evidence="1">Cell inner membrane</location>
        <topology evidence="1">Single-pass membrane protein</topology>
    </subcellularLocation>
</comment>
<dbReference type="Pfam" id="PF04612">
    <property type="entry name" value="T2SSM"/>
    <property type="match status" value="1"/>
</dbReference>
<evidence type="ECO:0000256" key="1">
    <source>
        <dbReference type="ARBA" id="ARBA00004377"/>
    </source>
</evidence>
<evidence type="ECO:0000256" key="5">
    <source>
        <dbReference type="ARBA" id="ARBA00022692"/>
    </source>
</evidence>